<reference evidence="2" key="1">
    <citation type="submission" date="2021-03" db="EMBL/GenBank/DDBJ databases">
        <authorList>
            <person name="Li Z."/>
            <person name="Yang C."/>
        </authorList>
    </citation>
    <scope>NUCLEOTIDE SEQUENCE</scope>
    <source>
        <strain evidence="2">Dzin_1.0</strain>
        <tissue evidence="2">Leaf</tissue>
    </source>
</reference>
<feature type="compositionally biased region" description="Basic and acidic residues" evidence="1">
    <location>
        <begin position="68"/>
        <end position="85"/>
    </location>
</feature>
<feature type="compositionally biased region" description="Basic residues" evidence="1">
    <location>
        <begin position="153"/>
        <end position="166"/>
    </location>
</feature>
<evidence type="ECO:0000313" key="2">
    <source>
        <dbReference type="EMBL" id="KAJ0972336.1"/>
    </source>
</evidence>
<protein>
    <submittedName>
        <fullName evidence="2">Uncharacterized protein</fullName>
    </submittedName>
</protein>
<dbReference type="AlphaFoldDB" id="A0A9D5CFJ6"/>
<reference evidence="2" key="2">
    <citation type="journal article" date="2022" name="Hortic Res">
        <title>The genome of Dioscorea zingiberensis sheds light on the biosynthesis, origin and evolution of the medicinally important diosgenin saponins.</title>
        <authorList>
            <person name="Li Y."/>
            <person name="Tan C."/>
            <person name="Li Z."/>
            <person name="Guo J."/>
            <person name="Li S."/>
            <person name="Chen X."/>
            <person name="Wang C."/>
            <person name="Dai X."/>
            <person name="Yang H."/>
            <person name="Song W."/>
            <person name="Hou L."/>
            <person name="Xu J."/>
            <person name="Tong Z."/>
            <person name="Xu A."/>
            <person name="Yuan X."/>
            <person name="Wang W."/>
            <person name="Yang Q."/>
            <person name="Chen L."/>
            <person name="Sun Z."/>
            <person name="Wang K."/>
            <person name="Pan B."/>
            <person name="Chen J."/>
            <person name="Bao Y."/>
            <person name="Liu F."/>
            <person name="Qi X."/>
            <person name="Gang D.R."/>
            <person name="Wen J."/>
            <person name="Li J."/>
        </authorList>
    </citation>
    <scope>NUCLEOTIDE SEQUENCE</scope>
    <source>
        <strain evidence="2">Dzin_1.0</strain>
    </source>
</reference>
<feature type="compositionally biased region" description="Basic and acidic residues" evidence="1">
    <location>
        <begin position="1"/>
        <end position="17"/>
    </location>
</feature>
<dbReference type="EMBL" id="JAGGNH010000005">
    <property type="protein sequence ID" value="KAJ0972336.1"/>
    <property type="molecule type" value="Genomic_DNA"/>
</dbReference>
<feature type="region of interest" description="Disordered" evidence="1">
    <location>
        <begin position="1"/>
        <end position="49"/>
    </location>
</feature>
<gene>
    <name evidence="2" type="ORF">J5N97_020295</name>
</gene>
<sequence>MEVDWAIRPRTMEEPSYRKRQNNTAKVVDQPSGLANVHDESANDPMGSIDPQVLEEHFQEVAFMSRSIESEEAKTTEKQPSHENDQPPTMSQVINTPEQSLHISSIANEGRVRREKIITRGGKKQDTTVVAPIVHAKGKAKEQLPLESEKGKTTTKKPIVGKKRKISPGGVGGSVAGRKTLKKY</sequence>
<feature type="region of interest" description="Disordered" evidence="1">
    <location>
        <begin position="139"/>
        <end position="184"/>
    </location>
</feature>
<evidence type="ECO:0000256" key="1">
    <source>
        <dbReference type="SAM" id="MobiDB-lite"/>
    </source>
</evidence>
<evidence type="ECO:0000313" key="3">
    <source>
        <dbReference type="Proteomes" id="UP001085076"/>
    </source>
</evidence>
<name>A0A9D5CFJ6_9LILI</name>
<proteinExistence type="predicted"/>
<keyword evidence="3" id="KW-1185">Reference proteome</keyword>
<feature type="compositionally biased region" description="Polar residues" evidence="1">
    <location>
        <begin position="86"/>
        <end position="98"/>
    </location>
</feature>
<feature type="region of interest" description="Disordered" evidence="1">
    <location>
        <begin position="64"/>
        <end position="98"/>
    </location>
</feature>
<accession>A0A9D5CFJ6</accession>
<dbReference type="Proteomes" id="UP001085076">
    <property type="component" value="Miscellaneous, Linkage group lg05"/>
</dbReference>
<feature type="compositionally biased region" description="Basic and acidic residues" evidence="1">
    <location>
        <begin position="139"/>
        <end position="152"/>
    </location>
</feature>
<comment type="caution">
    <text evidence="2">The sequence shown here is derived from an EMBL/GenBank/DDBJ whole genome shotgun (WGS) entry which is preliminary data.</text>
</comment>
<organism evidence="2 3">
    <name type="scientific">Dioscorea zingiberensis</name>
    <dbReference type="NCBI Taxonomy" id="325984"/>
    <lineage>
        <taxon>Eukaryota</taxon>
        <taxon>Viridiplantae</taxon>
        <taxon>Streptophyta</taxon>
        <taxon>Embryophyta</taxon>
        <taxon>Tracheophyta</taxon>
        <taxon>Spermatophyta</taxon>
        <taxon>Magnoliopsida</taxon>
        <taxon>Liliopsida</taxon>
        <taxon>Dioscoreales</taxon>
        <taxon>Dioscoreaceae</taxon>
        <taxon>Dioscorea</taxon>
    </lineage>
</organism>